<proteinExistence type="predicted"/>
<dbReference type="PANTHER" id="PTHR31973">
    <property type="entry name" value="POLYPROTEIN, PUTATIVE-RELATED"/>
    <property type="match status" value="1"/>
</dbReference>
<dbReference type="Pfam" id="PF03108">
    <property type="entry name" value="DBD_Tnp_Mut"/>
    <property type="match status" value="1"/>
</dbReference>
<keyword evidence="4" id="KW-1185">Reference proteome</keyword>
<feature type="domain" description="Transposase MuDR plant" evidence="2">
    <location>
        <begin position="74"/>
        <end position="133"/>
    </location>
</feature>
<protein>
    <recommendedName>
        <fullName evidence="2">Transposase MuDR plant domain-containing protein</fullName>
    </recommendedName>
</protein>
<evidence type="ECO:0000256" key="1">
    <source>
        <dbReference type="SAM" id="MobiDB-lite"/>
    </source>
</evidence>
<dbReference type="EMBL" id="UZAU01000164">
    <property type="status" value="NOT_ANNOTATED_CDS"/>
    <property type="molecule type" value="Genomic_DNA"/>
</dbReference>
<feature type="compositionally biased region" description="Acidic residues" evidence="1">
    <location>
        <begin position="13"/>
        <end position="23"/>
    </location>
</feature>
<organism evidence="3 4">
    <name type="scientific">Cannabis sativa</name>
    <name type="common">Hemp</name>
    <name type="synonym">Marijuana</name>
    <dbReference type="NCBI Taxonomy" id="3483"/>
    <lineage>
        <taxon>Eukaryota</taxon>
        <taxon>Viridiplantae</taxon>
        <taxon>Streptophyta</taxon>
        <taxon>Embryophyta</taxon>
        <taxon>Tracheophyta</taxon>
        <taxon>Spermatophyta</taxon>
        <taxon>Magnoliopsida</taxon>
        <taxon>eudicotyledons</taxon>
        <taxon>Gunneridae</taxon>
        <taxon>Pentapetalae</taxon>
        <taxon>rosids</taxon>
        <taxon>fabids</taxon>
        <taxon>Rosales</taxon>
        <taxon>Cannabaceae</taxon>
        <taxon>Cannabis</taxon>
    </lineage>
</organism>
<dbReference type="OMA" id="INSFESC"/>
<evidence type="ECO:0000313" key="3">
    <source>
        <dbReference type="EnsemblPlants" id="cds.evm.model.02.1198"/>
    </source>
</evidence>
<dbReference type="EnsemblPlants" id="evm.model.02.1198">
    <property type="protein sequence ID" value="cds.evm.model.02.1198"/>
    <property type="gene ID" value="evm.TU.02.1198"/>
</dbReference>
<dbReference type="Gramene" id="evm.model.02.1198">
    <property type="protein sequence ID" value="cds.evm.model.02.1198"/>
    <property type="gene ID" value="evm.TU.02.1198"/>
</dbReference>
<accession>A0A803NSN2</accession>
<evidence type="ECO:0000313" key="4">
    <source>
        <dbReference type="Proteomes" id="UP000596661"/>
    </source>
</evidence>
<name>A0A803NSN2_CANSA</name>
<evidence type="ECO:0000259" key="2">
    <source>
        <dbReference type="Pfam" id="PF03108"/>
    </source>
</evidence>
<reference evidence="3" key="1">
    <citation type="submission" date="2018-11" db="EMBL/GenBank/DDBJ databases">
        <authorList>
            <person name="Grassa J C."/>
        </authorList>
    </citation>
    <scope>NUCLEOTIDE SEQUENCE [LARGE SCALE GENOMIC DNA]</scope>
</reference>
<dbReference type="PANTHER" id="PTHR31973:SF113">
    <property type="entry name" value="PROTEIN FAR1-RELATED SEQUENCE 5-LIKE"/>
    <property type="match status" value="1"/>
</dbReference>
<dbReference type="Proteomes" id="UP000596661">
    <property type="component" value="Chromosome 2"/>
</dbReference>
<feature type="region of interest" description="Disordered" evidence="1">
    <location>
        <begin position="1"/>
        <end position="23"/>
    </location>
</feature>
<reference evidence="3" key="2">
    <citation type="submission" date="2021-03" db="UniProtKB">
        <authorList>
            <consortium name="EnsemblPlants"/>
        </authorList>
    </citation>
    <scope>IDENTIFICATION</scope>
</reference>
<dbReference type="InterPro" id="IPR004332">
    <property type="entry name" value="Transposase_MuDR"/>
</dbReference>
<dbReference type="AlphaFoldDB" id="A0A803NSN2"/>
<sequence>MELGQAEEGTSNSDEEATVDMDADESENYISYARLVAKQIIEMGNEANSDAEEIEIDEDSVINNKYHQEIASSQIYKDKKTLKTALNHYPIRKHFQYRVKKSFKRQFLAECFDKNCSWKLRASRNGNTRQFIIRTFEDNHSCDMKIRLKDQCQATSTIIADMIKYKFKNIKTKTTVADVINELKIHGLRVKYNKAWRSIQKGKEKVRGNVVKSYSKIAKYLYLLHHTNPGSFVELKIEEDGKFLFLFVALNASRKGWLHCIPVVIVDGTFLKSTYRGIFLVAATQDAEGSVMVQEKTWSLSLTVTKA</sequence>